<keyword evidence="7 8" id="KW-0663">Pyridoxal phosphate</keyword>
<accession>A0AAV5R3B2</accession>
<evidence type="ECO:0000256" key="9">
    <source>
        <dbReference type="RuleBase" id="RU365036"/>
    </source>
</evidence>
<protein>
    <recommendedName>
        <fullName evidence="4 9">Ornithine aminotransferase</fullName>
        <ecNumber evidence="4 9">2.6.1.13</ecNumber>
    </recommendedName>
</protein>
<dbReference type="PIRSF" id="PIRSF000521">
    <property type="entry name" value="Transaminase_4ab_Lys_Orn"/>
    <property type="match status" value="1"/>
</dbReference>
<dbReference type="PROSITE" id="PS00600">
    <property type="entry name" value="AA_TRANSFER_CLASS_3"/>
    <property type="match status" value="1"/>
</dbReference>
<evidence type="ECO:0000256" key="7">
    <source>
        <dbReference type="ARBA" id="ARBA00022898"/>
    </source>
</evidence>
<evidence type="ECO:0000256" key="4">
    <source>
        <dbReference type="ARBA" id="ARBA00012924"/>
    </source>
</evidence>
<comment type="caution">
    <text evidence="10">The sequence shown here is derived from an EMBL/GenBank/DDBJ whole genome shotgun (WGS) entry which is preliminary data.</text>
</comment>
<evidence type="ECO:0000256" key="5">
    <source>
        <dbReference type="ARBA" id="ARBA00022576"/>
    </source>
</evidence>
<dbReference type="CDD" id="cd00610">
    <property type="entry name" value="OAT_like"/>
    <property type="match status" value="1"/>
</dbReference>
<dbReference type="EC" id="2.6.1.13" evidence="4 9"/>
<dbReference type="InterPro" id="IPR015424">
    <property type="entry name" value="PyrdxlP-dep_Trfase"/>
</dbReference>
<dbReference type="GO" id="GO:0042802">
    <property type="term" value="F:identical protein binding"/>
    <property type="evidence" value="ECO:0007669"/>
    <property type="project" value="TreeGrafter"/>
</dbReference>
<dbReference type="InterPro" id="IPR005814">
    <property type="entry name" value="Aminotrans_3"/>
</dbReference>
<keyword evidence="5 9" id="KW-0032">Aminotransferase</keyword>
<evidence type="ECO:0000256" key="2">
    <source>
        <dbReference type="ARBA" id="ARBA00004998"/>
    </source>
</evidence>
<sequence length="419" mass="44826">MDQIVSDYHTHVKSGFTPLPVAIAKSKNSTLWDVNGKEYIDFLSFFAVANMGHAHPKIVEASCKAIQECPLVNTALINPSYAELALKIEKILGYSRIVCMLSGADATDTATKIARKWGYLKKGIKEDEAFVLTTSACYHGITISTHSFSSQKHNLFGPYVPKVGSISPSGVYVEFGDIKSLEEALEKDGDKIAAFMVEPIQGSAGIVDPPIGYLNKAFKLCKKYNVLFIADEVQTGLGRAGALLKSWDDDVKPDLVCLGKGLGGGVAPLSAVIGNPEVMDILDLGDIGSTMAANPPATAAACAALDVLIDERICKQSIEKGEIIKKLLLNGKLDGIKDVSGSGMLRAVVLNPELIDDKFNGSRIAKYCALKGLIVNSAAGGTRIRLCPPPTIDIKDLEKGVNIFLECVSTVKEIEDPIL</sequence>
<comment type="cofactor">
    <cofactor evidence="1 9">
        <name>pyridoxal 5'-phosphate</name>
        <dbReference type="ChEBI" id="CHEBI:597326"/>
    </cofactor>
</comment>
<keyword evidence="6 9" id="KW-0808">Transferase</keyword>
<dbReference type="GO" id="GO:0004587">
    <property type="term" value="F:ornithine aminotransferase activity"/>
    <property type="evidence" value="ECO:0007669"/>
    <property type="project" value="UniProtKB-EC"/>
</dbReference>
<evidence type="ECO:0000313" key="10">
    <source>
        <dbReference type="EMBL" id="GMM45782.1"/>
    </source>
</evidence>
<dbReference type="AlphaFoldDB" id="A0AAV5R3B2"/>
<dbReference type="InterPro" id="IPR050103">
    <property type="entry name" value="Class-III_PLP-dep_AT"/>
</dbReference>
<dbReference type="Proteomes" id="UP001378960">
    <property type="component" value="Unassembled WGS sequence"/>
</dbReference>
<comment type="pathway">
    <text evidence="2 9">Amino-acid biosynthesis; L-proline biosynthesis; L-glutamate 5-semialdehyde from L-ornithine: step 1/1.</text>
</comment>
<proteinExistence type="inferred from homology"/>
<dbReference type="FunFam" id="3.40.640.10:FF:000011">
    <property type="entry name" value="Ornithine aminotransferase"/>
    <property type="match status" value="1"/>
</dbReference>
<keyword evidence="11" id="KW-1185">Reference proteome</keyword>
<reference evidence="10 11" key="1">
    <citation type="journal article" date="2023" name="Elife">
        <title>Identification of key yeast species and microbe-microbe interactions impacting larval growth of Drosophila in the wild.</title>
        <authorList>
            <person name="Mure A."/>
            <person name="Sugiura Y."/>
            <person name="Maeda R."/>
            <person name="Honda K."/>
            <person name="Sakurai N."/>
            <person name="Takahashi Y."/>
            <person name="Watada M."/>
            <person name="Katoh T."/>
            <person name="Gotoh A."/>
            <person name="Gotoh Y."/>
            <person name="Taniguchi I."/>
            <person name="Nakamura K."/>
            <person name="Hayashi T."/>
            <person name="Katayama T."/>
            <person name="Uemura T."/>
            <person name="Hattori Y."/>
        </authorList>
    </citation>
    <scope>NUCLEOTIDE SEQUENCE [LARGE SCALE GENOMIC DNA]</scope>
    <source>
        <strain evidence="10 11">PK-24</strain>
    </source>
</reference>
<dbReference type="GO" id="GO:0030170">
    <property type="term" value="F:pyridoxal phosphate binding"/>
    <property type="evidence" value="ECO:0007669"/>
    <property type="project" value="InterPro"/>
</dbReference>
<comment type="similarity">
    <text evidence="3 8">Belongs to the class-III pyridoxal-phosphate-dependent aminotransferase family.</text>
</comment>
<dbReference type="EMBL" id="BTGB01000003">
    <property type="protein sequence ID" value="GMM45782.1"/>
    <property type="molecule type" value="Genomic_DNA"/>
</dbReference>
<gene>
    <name evidence="10" type="ORF">DAPK24_023570</name>
</gene>
<dbReference type="InterPro" id="IPR049704">
    <property type="entry name" value="Aminotrans_3_PPA_site"/>
</dbReference>
<dbReference type="Gene3D" id="3.40.640.10">
    <property type="entry name" value="Type I PLP-dependent aspartate aminotransferase-like (Major domain)"/>
    <property type="match status" value="1"/>
</dbReference>
<dbReference type="InterPro" id="IPR015422">
    <property type="entry name" value="PyrdxlP-dep_Trfase_small"/>
</dbReference>
<evidence type="ECO:0000256" key="3">
    <source>
        <dbReference type="ARBA" id="ARBA00008954"/>
    </source>
</evidence>
<dbReference type="SUPFAM" id="SSF53383">
    <property type="entry name" value="PLP-dependent transferases"/>
    <property type="match status" value="1"/>
</dbReference>
<dbReference type="Pfam" id="PF00202">
    <property type="entry name" value="Aminotran_3"/>
    <property type="match status" value="1"/>
</dbReference>
<dbReference type="Gene3D" id="3.90.1150.10">
    <property type="entry name" value="Aspartate Aminotransferase, domain 1"/>
    <property type="match status" value="1"/>
</dbReference>
<organism evidence="10 11">
    <name type="scientific">Pichia kluyveri</name>
    <name type="common">Yeast</name>
    <dbReference type="NCBI Taxonomy" id="36015"/>
    <lineage>
        <taxon>Eukaryota</taxon>
        <taxon>Fungi</taxon>
        <taxon>Dikarya</taxon>
        <taxon>Ascomycota</taxon>
        <taxon>Saccharomycotina</taxon>
        <taxon>Pichiomycetes</taxon>
        <taxon>Pichiales</taxon>
        <taxon>Pichiaceae</taxon>
        <taxon>Pichia</taxon>
    </lineage>
</organism>
<dbReference type="PANTHER" id="PTHR11986:SF18">
    <property type="entry name" value="ORNITHINE AMINOTRANSFERASE, MITOCHONDRIAL"/>
    <property type="match status" value="1"/>
</dbReference>
<evidence type="ECO:0000256" key="8">
    <source>
        <dbReference type="RuleBase" id="RU003560"/>
    </source>
</evidence>
<evidence type="ECO:0000256" key="1">
    <source>
        <dbReference type="ARBA" id="ARBA00001933"/>
    </source>
</evidence>
<dbReference type="InterPro" id="IPR015421">
    <property type="entry name" value="PyrdxlP-dep_Trfase_major"/>
</dbReference>
<name>A0AAV5R3B2_PICKL</name>
<evidence type="ECO:0000256" key="6">
    <source>
        <dbReference type="ARBA" id="ARBA00022679"/>
    </source>
</evidence>
<dbReference type="PANTHER" id="PTHR11986">
    <property type="entry name" value="AMINOTRANSFERASE CLASS III"/>
    <property type="match status" value="1"/>
</dbReference>
<comment type="catalytic activity">
    <reaction evidence="9">
        <text>a 2-oxocarboxylate + L-ornithine = L-glutamate 5-semialdehyde + an L-alpha-amino acid</text>
        <dbReference type="Rhea" id="RHEA:13877"/>
        <dbReference type="ChEBI" id="CHEBI:35179"/>
        <dbReference type="ChEBI" id="CHEBI:46911"/>
        <dbReference type="ChEBI" id="CHEBI:58066"/>
        <dbReference type="ChEBI" id="CHEBI:59869"/>
        <dbReference type="EC" id="2.6.1.13"/>
    </reaction>
</comment>
<evidence type="ECO:0000313" key="11">
    <source>
        <dbReference type="Proteomes" id="UP001378960"/>
    </source>
</evidence>